<comment type="caution">
    <text evidence="4">The sequence shown here is derived from an EMBL/GenBank/DDBJ whole genome shotgun (WGS) entry which is preliminary data.</text>
</comment>
<evidence type="ECO:0000259" key="3">
    <source>
        <dbReference type="PROSITE" id="PS50948"/>
    </source>
</evidence>
<protein>
    <recommendedName>
        <fullName evidence="3">Apple domain-containing protein</fullName>
    </recommendedName>
</protein>
<evidence type="ECO:0000256" key="2">
    <source>
        <dbReference type="SAM" id="SignalP"/>
    </source>
</evidence>
<feature type="chain" id="PRO_5043338907" description="Apple domain-containing protein" evidence="2">
    <location>
        <begin position="24"/>
        <end position="188"/>
    </location>
</feature>
<keyword evidence="2" id="KW-0732">Signal</keyword>
<dbReference type="PANTHER" id="PTHR47327">
    <property type="entry name" value="FI18240P1-RELATED"/>
    <property type="match status" value="1"/>
</dbReference>
<name>A0AAV6UAI1_9ARAC</name>
<sequence>MVNSRKMVPLVSFLAALRILTEAQSCNNGVGKLMFERVADYKLSGNGNSNFGGTRRAEVITRKDLPIRVLSECIRRCAEDRTTTQHVPQCRSFDFMPGKRLSPVPNHEGNDVLSSSRNSVVAEYEDSTCYLYYDQASPDGMETLVRQHDVWHFNEVCITCEFKIVFFCGVVYVVVGLSVNCYICILHV</sequence>
<organism evidence="4 5">
    <name type="scientific">Oedothorax gibbosus</name>
    <dbReference type="NCBI Taxonomy" id="931172"/>
    <lineage>
        <taxon>Eukaryota</taxon>
        <taxon>Metazoa</taxon>
        <taxon>Ecdysozoa</taxon>
        <taxon>Arthropoda</taxon>
        <taxon>Chelicerata</taxon>
        <taxon>Arachnida</taxon>
        <taxon>Araneae</taxon>
        <taxon>Araneomorphae</taxon>
        <taxon>Entelegynae</taxon>
        <taxon>Araneoidea</taxon>
        <taxon>Linyphiidae</taxon>
        <taxon>Erigoninae</taxon>
        <taxon>Oedothorax</taxon>
    </lineage>
</organism>
<feature type="signal peptide" evidence="2">
    <location>
        <begin position="1"/>
        <end position="23"/>
    </location>
</feature>
<keyword evidence="1" id="KW-0812">Transmembrane</keyword>
<dbReference type="Proteomes" id="UP000827092">
    <property type="component" value="Unassembled WGS sequence"/>
</dbReference>
<keyword evidence="5" id="KW-1185">Reference proteome</keyword>
<evidence type="ECO:0000256" key="1">
    <source>
        <dbReference type="SAM" id="Phobius"/>
    </source>
</evidence>
<dbReference type="GO" id="GO:0009653">
    <property type="term" value="P:anatomical structure morphogenesis"/>
    <property type="evidence" value="ECO:0007669"/>
    <property type="project" value="TreeGrafter"/>
</dbReference>
<keyword evidence="1" id="KW-1133">Transmembrane helix</keyword>
<dbReference type="PANTHER" id="PTHR47327:SF9">
    <property type="entry name" value="NO MECHANORECEPTOR POTENTIAL A, ISOFORM A"/>
    <property type="match status" value="1"/>
</dbReference>
<proteinExistence type="predicted"/>
<gene>
    <name evidence="4" type="ORF">JTE90_017322</name>
</gene>
<evidence type="ECO:0000313" key="4">
    <source>
        <dbReference type="EMBL" id="KAG8181572.1"/>
    </source>
</evidence>
<dbReference type="InterPro" id="IPR003609">
    <property type="entry name" value="Pan_app"/>
</dbReference>
<feature type="domain" description="Apple" evidence="3">
    <location>
        <begin position="26"/>
        <end position="157"/>
    </location>
</feature>
<dbReference type="InterPro" id="IPR052774">
    <property type="entry name" value="Celegans_DevNeuronal_Protein"/>
</dbReference>
<keyword evidence="1" id="KW-0472">Membrane</keyword>
<feature type="transmembrane region" description="Helical" evidence="1">
    <location>
        <begin position="164"/>
        <end position="185"/>
    </location>
</feature>
<reference evidence="4 5" key="1">
    <citation type="journal article" date="2022" name="Nat. Ecol. Evol.">
        <title>A masculinizing supergene underlies an exaggerated male reproductive morph in a spider.</title>
        <authorList>
            <person name="Hendrickx F."/>
            <person name="De Corte Z."/>
            <person name="Sonet G."/>
            <person name="Van Belleghem S.M."/>
            <person name="Kostlbacher S."/>
            <person name="Vangestel C."/>
        </authorList>
    </citation>
    <scope>NUCLEOTIDE SEQUENCE [LARGE SCALE GENOMIC DNA]</scope>
    <source>
        <strain evidence="4">W744_W776</strain>
    </source>
</reference>
<dbReference type="PROSITE" id="PS50948">
    <property type="entry name" value="PAN"/>
    <property type="match status" value="1"/>
</dbReference>
<dbReference type="AlphaFoldDB" id="A0AAV6UAI1"/>
<accession>A0AAV6UAI1</accession>
<dbReference type="EMBL" id="JAFNEN010000507">
    <property type="protein sequence ID" value="KAG8181572.1"/>
    <property type="molecule type" value="Genomic_DNA"/>
</dbReference>
<evidence type="ECO:0000313" key="5">
    <source>
        <dbReference type="Proteomes" id="UP000827092"/>
    </source>
</evidence>